<accession>A9VVG5</accession>
<gene>
    <name evidence="1" type="ordered locus">BcerKBAB4_5285</name>
</gene>
<dbReference type="HOGENOM" id="CLU_1841201_0_0_9"/>
<dbReference type="Proteomes" id="UP000002154">
    <property type="component" value="Plasmid pBWB403"/>
</dbReference>
<dbReference type="EMBL" id="CP000906">
    <property type="protein sequence ID" value="ABY46780.1"/>
    <property type="molecule type" value="Genomic_DNA"/>
</dbReference>
<evidence type="ECO:0000313" key="2">
    <source>
        <dbReference type="Proteomes" id="UP000002154"/>
    </source>
</evidence>
<sequence length="139" mass="15388">MKQTIFIAVDKESGKLIMGARGQMAFDNSATLSRSLGQAGNLKGTYDVHEINPLRLIPQGKFEINILEGKNWNGESRIEFDSPAGSFSCGSLSECPEDATLERDLSFVHDIDSMMRKAHEAGIRGDAFVVNYEDEDEEE</sequence>
<geneLocation type="plasmid" evidence="1 2">
    <name>pBWB403</name>
</geneLocation>
<dbReference type="RefSeq" id="WP_012260017.1">
    <property type="nucleotide sequence ID" value="NC_010182.1"/>
</dbReference>
<name>A9VVG5_BACMK</name>
<organism evidence="1 2">
    <name type="scientific">Bacillus mycoides (strain KBAB4)</name>
    <name type="common">Bacillus weihenstephanensis</name>
    <dbReference type="NCBI Taxonomy" id="315730"/>
    <lineage>
        <taxon>Bacteria</taxon>
        <taxon>Bacillati</taxon>
        <taxon>Bacillota</taxon>
        <taxon>Bacilli</taxon>
        <taxon>Bacillales</taxon>
        <taxon>Bacillaceae</taxon>
        <taxon>Bacillus</taxon>
        <taxon>Bacillus cereus group</taxon>
    </lineage>
</organism>
<protein>
    <submittedName>
        <fullName evidence="1">Uncharacterized protein</fullName>
    </submittedName>
</protein>
<reference evidence="1 2" key="1">
    <citation type="journal article" date="2008" name="Chem. Biol. Interact.">
        <title>Extending the Bacillus cereus group genomics to putative food-borne pathogens of different toxicity.</title>
        <authorList>
            <person name="Lapidus A."/>
            <person name="Goltsman E."/>
            <person name="Auger S."/>
            <person name="Galleron N."/>
            <person name="Segurens B."/>
            <person name="Dossat C."/>
            <person name="Land M.L."/>
            <person name="Broussolle V."/>
            <person name="Brillard J."/>
            <person name="Guinebretiere M.H."/>
            <person name="Sanchis V."/>
            <person name="Nguen-The C."/>
            <person name="Lereclus D."/>
            <person name="Richardson P."/>
            <person name="Wincker P."/>
            <person name="Weissenbach J."/>
            <person name="Ehrlich S.D."/>
            <person name="Sorokin A."/>
        </authorList>
    </citation>
    <scope>NUCLEOTIDE SEQUENCE [LARGE SCALE GENOMIC DNA]</scope>
    <source>
        <strain evidence="2">KBAB4</strain>
        <plasmid evidence="1 2">pBWB403</plasmid>
    </source>
</reference>
<dbReference type="KEGG" id="bwe:BcerKBAB4_5285"/>
<dbReference type="AlphaFoldDB" id="A9VVG5"/>
<keyword evidence="1" id="KW-0614">Plasmid</keyword>
<evidence type="ECO:0000313" key="1">
    <source>
        <dbReference type="EMBL" id="ABY46780.1"/>
    </source>
</evidence>
<proteinExistence type="predicted"/>